<evidence type="ECO:0000313" key="1">
    <source>
        <dbReference type="EMBL" id="ENV00914.1"/>
    </source>
</evidence>
<dbReference type="HOGENOM" id="CLU_199013_1_0_6"/>
<accession>N8WVK6</accession>
<sequence length="60" mass="7156">MNAKKLETARERYETKRKIKPVSFNTETEADLLEYANSLDFSEWTKQKLKQEMDTQSPEE</sequence>
<dbReference type="eggNOG" id="ENOG502ZDMR">
    <property type="taxonomic scope" value="Bacteria"/>
</dbReference>
<gene>
    <name evidence="1" type="ORF">F969_00091</name>
</gene>
<protein>
    <submittedName>
        <fullName evidence="1">Uncharacterized protein</fullName>
    </submittedName>
</protein>
<dbReference type="AlphaFoldDB" id="N8WVK6"/>
<name>N8WVK6_9GAMM</name>
<dbReference type="PATRIC" id="fig|1217710.3.peg.78"/>
<keyword evidence="2" id="KW-1185">Reference proteome</keyword>
<dbReference type="RefSeq" id="WP_004788334.1">
    <property type="nucleotide sequence ID" value="NZ_KB849415.1"/>
</dbReference>
<comment type="caution">
    <text evidence="1">The sequence shown here is derived from an EMBL/GenBank/DDBJ whole genome shotgun (WGS) entry which is preliminary data.</text>
</comment>
<organism evidence="1 2">
    <name type="scientific">Acinetobacter variabilis</name>
    <dbReference type="NCBI Taxonomy" id="70346"/>
    <lineage>
        <taxon>Bacteria</taxon>
        <taxon>Pseudomonadati</taxon>
        <taxon>Pseudomonadota</taxon>
        <taxon>Gammaproteobacteria</taxon>
        <taxon>Moraxellales</taxon>
        <taxon>Moraxellaceae</taxon>
        <taxon>Acinetobacter</taxon>
    </lineage>
</organism>
<dbReference type="EMBL" id="APPE01000008">
    <property type="protein sequence ID" value="ENV00914.1"/>
    <property type="molecule type" value="Genomic_DNA"/>
</dbReference>
<reference evidence="1 2" key="1">
    <citation type="submission" date="2013-02" db="EMBL/GenBank/DDBJ databases">
        <title>The Genome Sequence of Acinetobacter sp. NIPH 899.</title>
        <authorList>
            <consortium name="The Broad Institute Genome Sequencing Platform"/>
            <consortium name="The Broad Institute Genome Sequencing Center for Infectious Disease"/>
            <person name="Cerqueira G."/>
            <person name="Feldgarden M."/>
            <person name="Courvalin P."/>
            <person name="Perichon B."/>
            <person name="Grillot-Courvalin C."/>
            <person name="Clermont D."/>
            <person name="Rocha E."/>
            <person name="Yoon E.-J."/>
            <person name="Nemec A."/>
            <person name="Walker B."/>
            <person name="Young S.K."/>
            <person name="Zeng Q."/>
            <person name="Gargeya S."/>
            <person name="Fitzgerald M."/>
            <person name="Haas B."/>
            <person name="Abouelleil A."/>
            <person name="Alvarado L."/>
            <person name="Arachchi H.M."/>
            <person name="Berlin A.M."/>
            <person name="Chapman S.B."/>
            <person name="Dewar J."/>
            <person name="Goldberg J."/>
            <person name="Griggs A."/>
            <person name="Gujja S."/>
            <person name="Hansen M."/>
            <person name="Howarth C."/>
            <person name="Imamovic A."/>
            <person name="Larimer J."/>
            <person name="McCowan C."/>
            <person name="Murphy C."/>
            <person name="Neiman D."/>
            <person name="Pearson M."/>
            <person name="Priest M."/>
            <person name="Roberts A."/>
            <person name="Saif S."/>
            <person name="Shea T."/>
            <person name="Sisk P."/>
            <person name="Sykes S."/>
            <person name="Wortman J."/>
            <person name="Nusbaum C."/>
            <person name="Birren B."/>
        </authorList>
    </citation>
    <scope>NUCLEOTIDE SEQUENCE [LARGE SCALE GENOMIC DNA]</scope>
    <source>
        <strain evidence="1 2">NIPH 899</strain>
    </source>
</reference>
<proteinExistence type="predicted"/>
<dbReference type="Proteomes" id="UP000013070">
    <property type="component" value="Unassembled WGS sequence"/>
</dbReference>
<evidence type="ECO:0000313" key="2">
    <source>
        <dbReference type="Proteomes" id="UP000013070"/>
    </source>
</evidence>